<feature type="transmembrane region" description="Helical" evidence="3">
    <location>
        <begin position="75"/>
        <end position="97"/>
    </location>
</feature>
<feature type="transmembrane region" description="Helical" evidence="3">
    <location>
        <begin position="178"/>
        <end position="197"/>
    </location>
</feature>
<evidence type="ECO:0000256" key="3">
    <source>
        <dbReference type="SAM" id="Phobius"/>
    </source>
</evidence>
<gene>
    <name evidence="5" type="ORF">E7215_14680</name>
</gene>
<keyword evidence="3" id="KW-0812">Transmembrane</keyword>
<dbReference type="PANTHER" id="PTHR32089:SF112">
    <property type="entry name" value="LYSOZYME-LIKE PROTEIN-RELATED"/>
    <property type="match status" value="1"/>
</dbReference>
<protein>
    <recommendedName>
        <fullName evidence="4">Methyl-accepting transducer domain-containing protein</fullName>
    </recommendedName>
</protein>
<evidence type="ECO:0000313" key="6">
    <source>
        <dbReference type="Proteomes" id="UP000768462"/>
    </source>
</evidence>
<name>A0A927WAQ7_9CLOT</name>
<feature type="domain" description="Methyl-accepting transducer" evidence="4">
    <location>
        <begin position="242"/>
        <end position="492"/>
    </location>
</feature>
<feature type="transmembrane region" description="Helical" evidence="3">
    <location>
        <begin position="48"/>
        <end position="69"/>
    </location>
</feature>
<accession>A0A927WAQ7</accession>
<sequence length="524" mass="57753">MVLFSKYILRCTYNGTIIQSSKNMGGIIMGKNEHKENYNNYITKVNKLMLIVFLSIMFVTVAGSVLQVYRGDRRIGFAIYNILVAGIAYVIAIFLYMKNSSNNIMRWVLATGFLLVDTYILLTSSCASAFAAGFPFILSLVLYLDLKLITTVSGINLISILIYAYMQVKLGNSAELSGILGTTIMFLPTLVIVTQFISKMNKDINKNVEELNENSKIQQKMLIDLSNVYTVVKEKSNELRGIVSLIGQSTEIVNSSIDEIAIGATNTSKEIESQTNLVNNIKHEITETEEVTTIVKQSSEEADEVIDNGIKIVHELSKKSEYIMSKNKKVSDIMKELAEKSSNIAEITNVISSISEQTNLLALNAAIEAARVGESGKGFAVVADEIKKLAAESKNNSLEIGNILKSLEEDTNVSVLEVEELVHANDEQQQLVKDTNKAFSTIQKNVSTVKEEMIGVVSKVSAILDSSEKIHDNITNLSGIAQETMASSEETSTISHENLNNSKELENIAAVLNSSIEEISKYFK</sequence>
<evidence type="ECO:0000313" key="5">
    <source>
        <dbReference type="EMBL" id="MBE6061399.1"/>
    </source>
</evidence>
<keyword evidence="1 2" id="KW-0807">Transducer</keyword>
<dbReference type="SUPFAM" id="SSF58104">
    <property type="entry name" value="Methyl-accepting chemotaxis protein (MCP) signaling domain"/>
    <property type="match status" value="1"/>
</dbReference>
<dbReference type="Pfam" id="PF00015">
    <property type="entry name" value="MCPsignal"/>
    <property type="match status" value="1"/>
</dbReference>
<dbReference type="GO" id="GO:0007165">
    <property type="term" value="P:signal transduction"/>
    <property type="evidence" value="ECO:0007669"/>
    <property type="project" value="UniProtKB-KW"/>
</dbReference>
<keyword evidence="3" id="KW-0472">Membrane</keyword>
<dbReference type="InterPro" id="IPR004089">
    <property type="entry name" value="MCPsignal_dom"/>
</dbReference>
<dbReference type="AlphaFoldDB" id="A0A927WAQ7"/>
<comment type="caution">
    <text evidence="5">The sequence shown here is derived from an EMBL/GenBank/DDBJ whole genome shotgun (WGS) entry which is preliminary data.</text>
</comment>
<evidence type="ECO:0000256" key="1">
    <source>
        <dbReference type="ARBA" id="ARBA00023224"/>
    </source>
</evidence>
<dbReference type="Proteomes" id="UP000768462">
    <property type="component" value="Unassembled WGS sequence"/>
</dbReference>
<dbReference type="PROSITE" id="PS50111">
    <property type="entry name" value="CHEMOTAXIS_TRANSDUC_2"/>
    <property type="match status" value="1"/>
</dbReference>
<dbReference type="Gene3D" id="1.10.287.950">
    <property type="entry name" value="Methyl-accepting chemotaxis protein"/>
    <property type="match status" value="1"/>
</dbReference>
<evidence type="ECO:0000256" key="2">
    <source>
        <dbReference type="PROSITE-ProRule" id="PRU00284"/>
    </source>
</evidence>
<organism evidence="5 6">
    <name type="scientific">Clostridium sulfidigenes</name>
    <dbReference type="NCBI Taxonomy" id="318464"/>
    <lineage>
        <taxon>Bacteria</taxon>
        <taxon>Bacillati</taxon>
        <taxon>Bacillota</taxon>
        <taxon>Clostridia</taxon>
        <taxon>Eubacteriales</taxon>
        <taxon>Clostridiaceae</taxon>
        <taxon>Clostridium</taxon>
    </lineage>
</organism>
<dbReference type="EMBL" id="SVCM01000167">
    <property type="protein sequence ID" value="MBE6061399.1"/>
    <property type="molecule type" value="Genomic_DNA"/>
</dbReference>
<reference evidence="5" key="1">
    <citation type="submission" date="2019-04" db="EMBL/GenBank/DDBJ databases">
        <title>Evolution of Biomass-Degrading Anaerobic Consortia Revealed by Metagenomics.</title>
        <authorList>
            <person name="Peng X."/>
        </authorList>
    </citation>
    <scope>NUCLEOTIDE SEQUENCE</scope>
    <source>
        <strain evidence="5">SIG254</strain>
    </source>
</reference>
<dbReference type="GO" id="GO:0016020">
    <property type="term" value="C:membrane"/>
    <property type="evidence" value="ECO:0007669"/>
    <property type="project" value="InterPro"/>
</dbReference>
<dbReference type="SMART" id="SM00283">
    <property type="entry name" value="MA"/>
    <property type="match status" value="1"/>
</dbReference>
<keyword evidence="3" id="KW-1133">Transmembrane helix</keyword>
<feature type="transmembrane region" description="Helical" evidence="3">
    <location>
        <begin position="118"/>
        <end position="142"/>
    </location>
</feature>
<evidence type="ECO:0000259" key="4">
    <source>
        <dbReference type="PROSITE" id="PS50111"/>
    </source>
</evidence>
<feature type="transmembrane region" description="Helical" evidence="3">
    <location>
        <begin position="148"/>
        <end position="166"/>
    </location>
</feature>
<dbReference type="PANTHER" id="PTHR32089">
    <property type="entry name" value="METHYL-ACCEPTING CHEMOTAXIS PROTEIN MCPB"/>
    <property type="match status" value="1"/>
</dbReference>
<proteinExistence type="predicted"/>